<dbReference type="EMBL" id="PQIB02000007">
    <property type="protein sequence ID" value="RLN07537.1"/>
    <property type="molecule type" value="Genomic_DNA"/>
</dbReference>
<organism evidence="2 3">
    <name type="scientific">Panicum miliaceum</name>
    <name type="common">Proso millet</name>
    <name type="synonym">Broomcorn millet</name>
    <dbReference type="NCBI Taxonomy" id="4540"/>
    <lineage>
        <taxon>Eukaryota</taxon>
        <taxon>Viridiplantae</taxon>
        <taxon>Streptophyta</taxon>
        <taxon>Embryophyta</taxon>
        <taxon>Tracheophyta</taxon>
        <taxon>Spermatophyta</taxon>
        <taxon>Magnoliopsida</taxon>
        <taxon>Liliopsida</taxon>
        <taxon>Poales</taxon>
        <taxon>Poaceae</taxon>
        <taxon>PACMAD clade</taxon>
        <taxon>Panicoideae</taxon>
        <taxon>Panicodae</taxon>
        <taxon>Paniceae</taxon>
        <taxon>Panicinae</taxon>
        <taxon>Panicum</taxon>
        <taxon>Panicum sect. Panicum</taxon>
    </lineage>
</organism>
<dbReference type="STRING" id="4540.A0A3L6RR84"/>
<feature type="compositionally biased region" description="Gly residues" evidence="1">
    <location>
        <begin position="298"/>
        <end position="307"/>
    </location>
</feature>
<keyword evidence="3" id="KW-1185">Reference proteome</keyword>
<reference evidence="3" key="1">
    <citation type="journal article" date="2019" name="Nat. Commun.">
        <title>The genome of broomcorn millet.</title>
        <authorList>
            <person name="Zou C."/>
            <person name="Miki D."/>
            <person name="Li D."/>
            <person name="Tang Q."/>
            <person name="Xiao L."/>
            <person name="Rajput S."/>
            <person name="Deng P."/>
            <person name="Jia W."/>
            <person name="Huang R."/>
            <person name="Zhang M."/>
            <person name="Sun Y."/>
            <person name="Hu J."/>
            <person name="Fu X."/>
            <person name="Schnable P.S."/>
            <person name="Li F."/>
            <person name="Zhang H."/>
            <person name="Feng B."/>
            <person name="Zhu X."/>
            <person name="Liu R."/>
            <person name="Schnable J.C."/>
            <person name="Zhu J.-K."/>
            <person name="Zhang H."/>
        </authorList>
    </citation>
    <scope>NUCLEOTIDE SEQUENCE [LARGE SCALE GENOMIC DNA]</scope>
</reference>
<name>A0A3L6RR84_PANMI</name>
<gene>
    <name evidence="2" type="ORF">C2845_PM11G02520</name>
</gene>
<comment type="caution">
    <text evidence="2">The sequence shown here is derived from an EMBL/GenBank/DDBJ whole genome shotgun (WGS) entry which is preliminary data.</text>
</comment>
<sequence length="451" mass="48983">MKRRTARWTARIVSGRTVKDPVLAEDGSATTPVAMEYRVEWKDGHEPSWIPAEAIVADVVAAEYETTWCTAAKKADRDALLVDEMLQQVTRTQRARRGAPRCTSPRGWAHAAAMRTLQEVGADPKAPDRQGRTLLELVQHVLEKRVFYLCTITKDRHYLYEFGRTSVPLVELFFSSIPFRPCSVHFPPLGSIDMWVRQPSSQARSPTHAPGVAAYTDAGAAQLPGSPASWVGPWERTVRPAPQLPGSPASCPLPRSPHRPLPRLATPLGRGQHAAREGAAWPRAASPTVSTARPAWAGGRGCGGGHPPGGPTQKALMPSGSNASRRQRSMLSPISTGTCLVEILPPSPPLVRCVAMTCSESGMMVCAARRHDLENRALSELHGCGVRYVVVLRAGSEAERGRGRSTGVELHGWMRTWPGGKRLEKTSKGNPAAFQLRQGLEAAQKELEKAV</sequence>
<dbReference type="OrthoDB" id="341259at2759"/>
<evidence type="ECO:0000313" key="2">
    <source>
        <dbReference type="EMBL" id="RLN07537.1"/>
    </source>
</evidence>
<evidence type="ECO:0000256" key="1">
    <source>
        <dbReference type="SAM" id="MobiDB-lite"/>
    </source>
</evidence>
<dbReference type="Gene3D" id="2.40.50.40">
    <property type="match status" value="1"/>
</dbReference>
<dbReference type="AlphaFoldDB" id="A0A3L6RR84"/>
<proteinExistence type="predicted"/>
<feature type="region of interest" description="Disordered" evidence="1">
    <location>
        <begin position="297"/>
        <end position="325"/>
    </location>
</feature>
<evidence type="ECO:0000313" key="3">
    <source>
        <dbReference type="Proteomes" id="UP000275267"/>
    </source>
</evidence>
<evidence type="ECO:0008006" key="4">
    <source>
        <dbReference type="Google" id="ProtNLM"/>
    </source>
</evidence>
<accession>A0A3L6RR84</accession>
<protein>
    <recommendedName>
        <fullName evidence="4">Chromo domain-containing protein</fullName>
    </recommendedName>
</protein>
<dbReference type="Proteomes" id="UP000275267">
    <property type="component" value="Unassembled WGS sequence"/>
</dbReference>